<dbReference type="AlphaFoldDB" id="B6WVD6"/>
<dbReference type="HOGENOM" id="CLU_3110811_0_0_7"/>
<reference evidence="1 2" key="2">
    <citation type="submission" date="2008-10" db="EMBL/GenBank/DDBJ databases">
        <authorList>
            <person name="Fulton L."/>
            <person name="Clifton S."/>
            <person name="Fulton B."/>
            <person name="Xu J."/>
            <person name="Minx P."/>
            <person name="Pepin K.H."/>
            <person name="Johnson M."/>
            <person name="Bhonagiri V."/>
            <person name="Nash W.E."/>
            <person name="Mardis E.R."/>
            <person name="Wilson R.K."/>
        </authorList>
    </citation>
    <scope>NUCLEOTIDE SEQUENCE [LARGE SCALE GENOMIC DNA]</scope>
    <source>
        <strain evidence="1 2">ATCC 29098</strain>
    </source>
</reference>
<reference evidence="1 2" key="1">
    <citation type="submission" date="2008-10" db="EMBL/GenBank/DDBJ databases">
        <title>Draft genome sequence of Desulvovibrio piger (ATCC 29098).</title>
        <authorList>
            <person name="Sudarsanam P."/>
            <person name="Ley R."/>
            <person name="Guruge J."/>
            <person name="Turnbaugh P.J."/>
            <person name="Mahowald M."/>
            <person name="Liep D."/>
            <person name="Gordon J."/>
        </authorList>
    </citation>
    <scope>NUCLEOTIDE SEQUENCE [LARGE SCALE GENOMIC DNA]</scope>
    <source>
        <strain evidence="1 2">ATCC 29098</strain>
    </source>
</reference>
<dbReference type="Proteomes" id="UP000003676">
    <property type="component" value="Unassembled WGS sequence"/>
</dbReference>
<proteinExistence type="predicted"/>
<organism evidence="1 2">
    <name type="scientific">Desulfovibrio piger ATCC 29098</name>
    <dbReference type="NCBI Taxonomy" id="411464"/>
    <lineage>
        <taxon>Bacteria</taxon>
        <taxon>Pseudomonadati</taxon>
        <taxon>Thermodesulfobacteriota</taxon>
        <taxon>Desulfovibrionia</taxon>
        <taxon>Desulfovibrionales</taxon>
        <taxon>Desulfovibrionaceae</taxon>
        <taxon>Desulfovibrio</taxon>
    </lineage>
</organism>
<protein>
    <submittedName>
        <fullName evidence="1">Uncharacterized protein</fullName>
    </submittedName>
</protein>
<dbReference type="EMBL" id="ABXU01000063">
    <property type="protein sequence ID" value="EEB33075.1"/>
    <property type="molecule type" value="Genomic_DNA"/>
</dbReference>
<evidence type="ECO:0000313" key="2">
    <source>
        <dbReference type="Proteomes" id="UP000003676"/>
    </source>
</evidence>
<name>B6WVD6_9BACT</name>
<sequence length="51" mass="5344">MKKRPCAVEKKPLSPCGTAAFFMAGWRAADIVTRGKEALWAGAAKGPPSPS</sequence>
<accession>B6WVD6</accession>
<comment type="caution">
    <text evidence="1">The sequence shown here is derived from an EMBL/GenBank/DDBJ whole genome shotgun (WGS) entry which is preliminary data.</text>
</comment>
<gene>
    <name evidence="1" type="ORF">DESPIG_02052</name>
</gene>
<evidence type="ECO:0000313" key="1">
    <source>
        <dbReference type="EMBL" id="EEB33075.1"/>
    </source>
</evidence>
<feature type="non-terminal residue" evidence="1">
    <location>
        <position position="51"/>
    </location>
</feature>